<keyword evidence="2" id="KW-1185">Reference proteome</keyword>
<dbReference type="Gene3D" id="1.20.1440.60">
    <property type="entry name" value="23S rRNA-intervening sequence"/>
    <property type="match status" value="1"/>
</dbReference>
<dbReference type="InterPro" id="IPR036583">
    <property type="entry name" value="23S_rRNA_IVS_sf"/>
</dbReference>
<comment type="caution">
    <text evidence="1">The sequence shown here is derived from an EMBL/GenBank/DDBJ whole genome shotgun (WGS) entry which is preliminary data.</text>
</comment>
<reference evidence="1" key="1">
    <citation type="submission" date="2021-09" db="EMBL/GenBank/DDBJ databases">
        <title>Genome of Aequorivita sp. strain F47161.</title>
        <authorList>
            <person name="Wang Y."/>
        </authorList>
    </citation>
    <scope>NUCLEOTIDE SEQUENCE</scope>
    <source>
        <strain evidence="1">F47161</strain>
    </source>
</reference>
<dbReference type="SUPFAM" id="SSF158446">
    <property type="entry name" value="IVS-encoded protein-like"/>
    <property type="match status" value="1"/>
</dbReference>
<protein>
    <submittedName>
        <fullName evidence="1">Four helix bundle protein</fullName>
    </submittedName>
</protein>
<organism evidence="1 2">
    <name type="scientific">Aequorivita vitellina</name>
    <dbReference type="NCBI Taxonomy" id="2874475"/>
    <lineage>
        <taxon>Bacteria</taxon>
        <taxon>Pseudomonadati</taxon>
        <taxon>Bacteroidota</taxon>
        <taxon>Flavobacteriia</taxon>
        <taxon>Flavobacteriales</taxon>
        <taxon>Flavobacteriaceae</taxon>
        <taxon>Aequorivita</taxon>
    </lineage>
</organism>
<gene>
    <name evidence="1" type="ORF">K8089_10985</name>
</gene>
<proteinExistence type="predicted"/>
<evidence type="ECO:0000313" key="1">
    <source>
        <dbReference type="EMBL" id="MCG2419549.1"/>
    </source>
</evidence>
<accession>A0A9X1QZR1</accession>
<dbReference type="NCBIfam" id="TIGR02436">
    <property type="entry name" value="four helix bundle protein"/>
    <property type="match status" value="1"/>
</dbReference>
<dbReference type="EMBL" id="JAIRBA010000021">
    <property type="protein sequence ID" value="MCG2419549.1"/>
    <property type="molecule type" value="Genomic_DNA"/>
</dbReference>
<evidence type="ECO:0000313" key="2">
    <source>
        <dbReference type="Proteomes" id="UP001139461"/>
    </source>
</evidence>
<dbReference type="InterPro" id="IPR012657">
    <property type="entry name" value="23S_rRNA-intervening_sequence"/>
</dbReference>
<dbReference type="AlphaFoldDB" id="A0A9X1QZR1"/>
<dbReference type="RefSeq" id="WP_338149251.1">
    <property type="nucleotide sequence ID" value="NZ_JAIRBA010000021.1"/>
</dbReference>
<dbReference type="Proteomes" id="UP001139461">
    <property type="component" value="Unassembled WGS sequence"/>
</dbReference>
<name>A0A9X1QZR1_9FLAO</name>
<sequence length="86" mass="9724">MWKVSLSDVKVGANYRAVCLGQSKKSFIAKLSIVVEEADESNFWIEFLMDEDLLPKDNCEPLLKESAELTSIFIASKITAEKKLNR</sequence>